<organism evidence="1 2">
    <name type="scientific">Colletotrichum truncatum</name>
    <name type="common">Anthracnose fungus</name>
    <name type="synonym">Colletotrichum capsici</name>
    <dbReference type="NCBI Taxonomy" id="5467"/>
    <lineage>
        <taxon>Eukaryota</taxon>
        <taxon>Fungi</taxon>
        <taxon>Dikarya</taxon>
        <taxon>Ascomycota</taxon>
        <taxon>Pezizomycotina</taxon>
        <taxon>Sordariomycetes</taxon>
        <taxon>Hypocreomycetidae</taxon>
        <taxon>Glomerellales</taxon>
        <taxon>Glomerellaceae</taxon>
        <taxon>Colletotrichum</taxon>
        <taxon>Colletotrichum truncatum species complex</taxon>
    </lineage>
</organism>
<evidence type="ECO:0000313" key="2">
    <source>
        <dbReference type="Proteomes" id="UP000805649"/>
    </source>
</evidence>
<dbReference type="EMBL" id="VUJX02000001">
    <property type="protein sequence ID" value="KAL0943407.1"/>
    <property type="molecule type" value="Genomic_DNA"/>
</dbReference>
<gene>
    <name evidence="1" type="ORF">CTRU02_201293</name>
</gene>
<dbReference type="Proteomes" id="UP000805649">
    <property type="component" value="Unassembled WGS sequence"/>
</dbReference>
<accession>A0ACC3ZGZ3</accession>
<protein>
    <submittedName>
        <fullName evidence="1">Uncharacterized protein</fullName>
    </submittedName>
</protein>
<name>A0ACC3ZGZ3_COLTU</name>
<comment type="caution">
    <text evidence="1">The sequence shown here is derived from an EMBL/GenBank/DDBJ whole genome shotgun (WGS) entry which is preliminary data.</text>
</comment>
<keyword evidence="2" id="KW-1185">Reference proteome</keyword>
<proteinExistence type="predicted"/>
<reference evidence="1 2" key="1">
    <citation type="journal article" date="2020" name="Phytopathology">
        <title>Genome Sequence Resources of Colletotrichum truncatum, C. plurivorum, C. musicola, and C. sojae: Four Species Pathogenic to Soybean (Glycine max).</title>
        <authorList>
            <person name="Rogerio F."/>
            <person name="Boufleur T.R."/>
            <person name="Ciampi-Guillardi M."/>
            <person name="Sukno S.A."/>
            <person name="Thon M.R."/>
            <person name="Massola Junior N.S."/>
            <person name="Baroncelli R."/>
        </authorList>
    </citation>
    <scope>NUCLEOTIDE SEQUENCE [LARGE SCALE GENOMIC DNA]</scope>
    <source>
        <strain evidence="1 2">CMES1059</strain>
    </source>
</reference>
<sequence length="1865" mass="204526">MADPLSTAGTAVGITSLGIQVTQALFKYYNDVKDQPSDTSRTLKKLERLRQFFDRLESYLNSRDRDEELADEVIDAVQNCNECIEELQEILEKLEQVPGGSFQAAVRATGRRLAYPFKLGTLQKLDEEIDDAISHLSLVLSLLQQGAVDQIENDVEDIKAVLATVSASIVSSEIRDWLKAPDATINFNDACAKKHPGTGLWFVKGEEFSNWLKTRGSFLWLKGFAGCGKTVLSSTAIQYARRHQRSQSQIGLCFFYFTFNDETKQDDSAMLRALIIQLLSQLKTTPKFLKDLYDRQKNSMLPVTGLLECLHLLVAMFDDVYVILDALDESPALRARHLMLDTLQSMRDWRNLHLLVTSRELPEISDGIRASQLETIVMKNNVNEDIASFVSEHLRSDTALQKFKKYHARIEQVLTEKAQGVFRWVECQFIAIKQCPRSPYLIEKLLNSLPRTLDETYARMLQNIPSDFMEQAQQMLSILCCAVRPLTAPELIDALAVDAIVPLSTGALPKFDIDRRVENIDDLQKICPGFTEVVLEQETENATIRIAHFSVQEYLESDRITAHEKAAKYMVDVRKAHTMMAFICLSILLEEGLEDLDYRDVQKRYPLVAYGVNHWPHHYHNGISVIQLDQQAIALFTNRRRSLKTFVEIRDFERRNTHGTWLGHRPTALYYASLLGLSSVVKALFQEDYGVSELESFLAFDVLNMQFGDHGTPLEAAATEGHLDVVKFLLEKGANPNLNKNNHDARFLYGSPSLSAAISGGHSEVVELLLNAGARAYTTFRSKASKHIDLATEEAARKGRLRIVQILLEKGANLDQDVLNAACESGSSETVRLLLDEGASINAPIQDDYAVTALETACRHGHEGVVQLLLRRGAELTTRMSGGRTREALSVLEQSKSDDKSSMVRLLIHTFLKQDTDNSTLKSRFPTYLEAAIAIGNEKLLSSLLNKKINFSNFEGCGPALLEASAQGYVRIVEMLLDMGVDVNFRQQQPRWKAGPAQKRPGTALQNACRNGREEIVQLILKRGGDPNAPGVEDSYRGIMTALEEALSNGHKEIAKLLLANGAALNDTMKAGVLISASAKGQLHIVMFLLGRGADVNSKGAFHWTSLHAAAINGHKHIVQALLENGADVHSKERWNQTALAAASGRGQTGIVKILLQHGAGKDNQNTNANLWVAFSAALRSSEQDLVQLLFNELKGTTSTNLKCLKEHPEMLCNAAAGGYKDVVLWLLNSKVSASATLLYQAFRAALKAGQTEIVKTLLSQGASANSHSKDNMTPLIFATQHGFKAIVQLLLQAGAEINARRPLRFPHGRSGLGTATFLAAREGFTEILRILLSSGGDPNLEAEDSDQHSIFALQDATITKNKEVIFLLLEYGANVNAKPDMGTALYIASTAGQRELVELLLQHGADINMGLELLLKNGADVNAQGGDTGTAIIAASVGGDLEVVQILLKKGADINVKAGRFGTAIIAASVGGDLEVVQLLLKKGADINVKAERFGTAIIAASVGGDLEVVQLLLKKGADINVKAERFGTAIIAASARGHFNIVEFLLREGADVNIWGDGMFRTAFGAALCNNHTYVAMLLLENGASVSAALQLALEGGHKRMAKKLLPLVLNIDSQTFEDSSGVHISMVNKFVDISRRIIEANENFDEYSDEHSDGEDQNYHATPLQIAVLEGCKDAVDLTLQYGADPNGPQWGLGAPLQIAASLGHEDLVTLLLQHDADIHRCQGERYRPALLGALLGRHLKVAELLLEKGADITNDCNRRGTVLQMAAYEGDVFAAEFLIRHGADLNASRSWNLGPPLYGAVSGGHKEMVALLLDHGADANIGYEDYEDVLSAALEAGHQNIIELLTERGVERRHKSGGPLV</sequence>
<evidence type="ECO:0000313" key="1">
    <source>
        <dbReference type="EMBL" id="KAL0943407.1"/>
    </source>
</evidence>